<keyword evidence="1" id="KW-0732">Signal</keyword>
<evidence type="ECO:0000256" key="1">
    <source>
        <dbReference type="SAM" id="SignalP"/>
    </source>
</evidence>
<accession>A0A0K8R322</accession>
<evidence type="ECO:0000313" key="2">
    <source>
        <dbReference type="EMBL" id="JAA65485.1"/>
    </source>
</evidence>
<reference evidence="2" key="1">
    <citation type="submission" date="2012-12" db="EMBL/GenBank/DDBJ databases">
        <title>Identification and characterization of a phenylalanine ammonia-lyase gene family in Isatis indigotica Fort.</title>
        <authorList>
            <person name="Liu Q."/>
            <person name="Chen J."/>
            <person name="Zhou X."/>
            <person name="Di P."/>
            <person name="Xiao Y."/>
            <person name="Xuan H."/>
            <person name="Zhang L."/>
            <person name="Chen W."/>
        </authorList>
    </citation>
    <scope>NUCLEOTIDE SEQUENCE</scope>
    <source>
        <tissue evidence="2">Salivary gland</tissue>
    </source>
</reference>
<name>A0A0K8R322_IXORI</name>
<organism evidence="2">
    <name type="scientific">Ixodes ricinus</name>
    <name type="common">Common tick</name>
    <name type="synonym">Acarus ricinus</name>
    <dbReference type="NCBI Taxonomy" id="34613"/>
    <lineage>
        <taxon>Eukaryota</taxon>
        <taxon>Metazoa</taxon>
        <taxon>Ecdysozoa</taxon>
        <taxon>Arthropoda</taxon>
        <taxon>Chelicerata</taxon>
        <taxon>Arachnida</taxon>
        <taxon>Acari</taxon>
        <taxon>Parasitiformes</taxon>
        <taxon>Ixodida</taxon>
        <taxon>Ixodoidea</taxon>
        <taxon>Ixodidae</taxon>
        <taxon>Ixodinae</taxon>
        <taxon>Ixodes</taxon>
    </lineage>
</organism>
<feature type="signal peptide" evidence="1">
    <location>
        <begin position="1"/>
        <end position="23"/>
    </location>
</feature>
<dbReference type="EMBL" id="GADI01008323">
    <property type="protein sequence ID" value="JAA65485.1"/>
    <property type="molecule type" value="mRNA"/>
</dbReference>
<proteinExistence type="evidence at transcript level"/>
<protein>
    <submittedName>
        <fullName evidence="2">Putative secreted protein</fullName>
    </submittedName>
</protein>
<dbReference type="AlphaFoldDB" id="A0A0K8R322"/>
<sequence length="179" mass="19091">MDASSVLLAIACLSVAISSGVFGQAPTSCESDADCIRGQRCVLHGNFSQNANCETYHTCIPVANDGCTCNPGYACYMKFCIQAPFECLVLEDLNSRCGGSEGPKCSSNEVCGYRRTFLNCIKCPCYGTHEAVCVPRDPENTCHRDSMVQVGRGGTPGYVCKDCASPASVLTARNRPSCK</sequence>
<feature type="chain" id="PRO_5005515733" evidence="1">
    <location>
        <begin position="24"/>
        <end position="179"/>
    </location>
</feature>